<evidence type="ECO:0000256" key="1">
    <source>
        <dbReference type="ARBA" id="ARBA00022801"/>
    </source>
</evidence>
<dbReference type="AlphaFoldDB" id="A0A7V0T689"/>
<comment type="caution">
    <text evidence="4">The sequence shown here is derived from an EMBL/GenBank/DDBJ whole genome shotgun (WGS) entry which is preliminary data.</text>
</comment>
<protein>
    <submittedName>
        <fullName evidence="4">MBL fold metallo-hydrolase</fullName>
    </submittedName>
</protein>
<dbReference type="SMART" id="SM01027">
    <property type="entry name" value="Beta-Casp"/>
    <property type="match status" value="1"/>
</dbReference>
<dbReference type="InterPro" id="IPR050698">
    <property type="entry name" value="MBL"/>
</dbReference>
<sequence length="462" mass="52316">MSDLKVRFWGGARTVTGSRHLLTFGRQQLLLECGLFQGHRDEAEQINRHFPFKAREVDHCVISHTHIDHCGNLPNLVKRGFTGPVLMTRATEALARLLLLDSAYIQESDIRYVNKKRRARGEPPREPIYTAGDAEHCFERFQPVAYAKRTRLGKFTIHLHDAGHILGSALVDVEVDGRRILFTGDLGRRKMPIVRDPVQVAEADYLIMEGTYGNWTHGDYREVSDRLAGVINRVAGRGGRVIVPAFAVERSQELIYNLNRLRRENRIPDLPVFVDSPLATRVTDVFRNFPQYYDEEATTLLNGHRELFDFDGLTYVAGPEESKALNQRREPCIIISASGMCEGGRVLHHLKHGIGDERNCVMLVGFQAPNTLGARIAAREPRVRIYGEEHELRAEVVVMNEFSAHADRQGLLDYVGRMKLNRLKKAFIVHAEPEAAEALVEPLLTLGIREVHVPEPGDEYEL</sequence>
<dbReference type="PANTHER" id="PTHR11203">
    <property type="entry name" value="CLEAVAGE AND POLYADENYLATION SPECIFICITY FACTOR FAMILY MEMBER"/>
    <property type="match status" value="1"/>
</dbReference>
<dbReference type="InterPro" id="IPR011108">
    <property type="entry name" value="RMMBL"/>
</dbReference>
<dbReference type="SUPFAM" id="SSF56281">
    <property type="entry name" value="Metallo-hydrolase/oxidoreductase"/>
    <property type="match status" value="1"/>
</dbReference>
<dbReference type="Pfam" id="PF10996">
    <property type="entry name" value="Beta-Casp"/>
    <property type="match status" value="1"/>
</dbReference>
<evidence type="ECO:0000259" key="2">
    <source>
        <dbReference type="SMART" id="SM00849"/>
    </source>
</evidence>
<dbReference type="Proteomes" id="UP000885672">
    <property type="component" value="Unassembled WGS sequence"/>
</dbReference>
<dbReference type="EMBL" id="DSBX01000203">
    <property type="protein sequence ID" value="HDQ99708.1"/>
    <property type="molecule type" value="Genomic_DNA"/>
</dbReference>
<dbReference type="Gene3D" id="3.60.15.10">
    <property type="entry name" value="Ribonuclease Z/Hydroxyacylglutathione hydrolase-like"/>
    <property type="match status" value="1"/>
</dbReference>
<keyword evidence="1" id="KW-0378">Hydrolase</keyword>
<dbReference type="InterPro" id="IPR022712">
    <property type="entry name" value="Beta_Casp"/>
</dbReference>
<feature type="domain" description="Metallo-beta-lactamase" evidence="2">
    <location>
        <begin position="16"/>
        <end position="246"/>
    </location>
</feature>
<gene>
    <name evidence="4" type="ORF">ENN51_05415</name>
</gene>
<accession>A0A7V0T689</accession>
<dbReference type="Pfam" id="PF07521">
    <property type="entry name" value="RMMBL"/>
    <property type="match status" value="1"/>
</dbReference>
<evidence type="ECO:0000259" key="3">
    <source>
        <dbReference type="SMART" id="SM01027"/>
    </source>
</evidence>
<dbReference type="Pfam" id="PF16661">
    <property type="entry name" value="Lactamase_B_6"/>
    <property type="match status" value="1"/>
</dbReference>
<dbReference type="Gene3D" id="3.40.50.10890">
    <property type="match status" value="1"/>
</dbReference>
<proteinExistence type="predicted"/>
<feature type="domain" description="Beta-Casp" evidence="3">
    <location>
        <begin position="251"/>
        <end position="376"/>
    </location>
</feature>
<dbReference type="PANTHER" id="PTHR11203:SF37">
    <property type="entry name" value="INTEGRATOR COMPLEX SUBUNIT 11"/>
    <property type="match status" value="1"/>
</dbReference>
<evidence type="ECO:0000313" key="4">
    <source>
        <dbReference type="EMBL" id="HDQ99708.1"/>
    </source>
</evidence>
<reference evidence="4" key="1">
    <citation type="journal article" date="2020" name="mSystems">
        <title>Genome- and Community-Level Interaction Insights into Carbon Utilization and Element Cycling Functions of Hydrothermarchaeota in Hydrothermal Sediment.</title>
        <authorList>
            <person name="Zhou Z."/>
            <person name="Liu Y."/>
            <person name="Xu W."/>
            <person name="Pan J."/>
            <person name="Luo Z.H."/>
            <person name="Li M."/>
        </authorList>
    </citation>
    <scope>NUCLEOTIDE SEQUENCE [LARGE SCALE GENOMIC DNA]</scope>
    <source>
        <strain evidence="4">SpSt-1182</strain>
    </source>
</reference>
<dbReference type="SMART" id="SM00849">
    <property type="entry name" value="Lactamase_B"/>
    <property type="match status" value="1"/>
</dbReference>
<dbReference type="InterPro" id="IPR001279">
    <property type="entry name" value="Metallo-B-lactamas"/>
</dbReference>
<name>A0A7V0T689_UNCW3</name>
<organism evidence="4">
    <name type="scientific">candidate division WOR-3 bacterium</name>
    <dbReference type="NCBI Taxonomy" id="2052148"/>
    <lineage>
        <taxon>Bacteria</taxon>
        <taxon>Bacteria division WOR-3</taxon>
    </lineage>
</organism>
<dbReference type="CDD" id="cd16295">
    <property type="entry name" value="TTHA0252-CPSF-like_MBL-fold"/>
    <property type="match status" value="1"/>
</dbReference>
<dbReference type="GO" id="GO:0016787">
    <property type="term" value="F:hydrolase activity"/>
    <property type="evidence" value="ECO:0007669"/>
    <property type="project" value="UniProtKB-KW"/>
</dbReference>
<dbReference type="GO" id="GO:0004521">
    <property type="term" value="F:RNA endonuclease activity"/>
    <property type="evidence" value="ECO:0007669"/>
    <property type="project" value="TreeGrafter"/>
</dbReference>
<dbReference type="InterPro" id="IPR036866">
    <property type="entry name" value="RibonucZ/Hydroxyglut_hydro"/>
</dbReference>